<dbReference type="InterPro" id="IPR029063">
    <property type="entry name" value="SAM-dependent_MTases_sf"/>
</dbReference>
<keyword evidence="3 6" id="KW-0489">Methyltransferase</keyword>
<evidence type="ECO:0000256" key="1">
    <source>
        <dbReference type="ARBA" id="ARBA00004913"/>
    </source>
</evidence>
<name>A4RTJ9_OSTLU</name>
<dbReference type="GO" id="GO:0008168">
    <property type="term" value="F:methyltransferase activity"/>
    <property type="evidence" value="ECO:0007669"/>
    <property type="project" value="UniProtKB-KW"/>
</dbReference>
<dbReference type="GO" id="GO:0009820">
    <property type="term" value="P:alkaloid metabolic process"/>
    <property type="evidence" value="ECO:0007669"/>
    <property type="project" value="UniProtKB-KW"/>
</dbReference>
<feature type="non-terminal residue" evidence="8">
    <location>
        <position position="1"/>
    </location>
</feature>
<dbReference type="OrthoDB" id="8300214at2759"/>
<dbReference type="Proteomes" id="UP000001568">
    <property type="component" value="Chromosome 2"/>
</dbReference>
<feature type="region of interest" description="SAM motif II" evidence="6">
    <location>
        <begin position="152"/>
        <end position="160"/>
    </location>
</feature>
<dbReference type="Pfam" id="PF13847">
    <property type="entry name" value="Methyltransf_31"/>
    <property type="match status" value="1"/>
</dbReference>
<dbReference type="CDD" id="cd02440">
    <property type="entry name" value="AdoMet_MTases"/>
    <property type="match status" value="1"/>
</dbReference>
<gene>
    <name evidence="8" type="ORF">OSTLU_3898</name>
</gene>
<reference evidence="8 9" key="1">
    <citation type="journal article" date="2007" name="Proc. Natl. Acad. Sci. U.S.A.">
        <title>The tiny eukaryote Ostreococcus provides genomic insights into the paradox of plankton speciation.</title>
        <authorList>
            <person name="Palenik B."/>
            <person name="Grimwood J."/>
            <person name="Aerts A."/>
            <person name="Rouze P."/>
            <person name="Salamov A."/>
            <person name="Putnam N."/>
            <person name="Dupont C."/>
            <person name="Jorgensen R."/>
            <person name="Derelle E."/>
            <person name="Rombauts S."/>
            <person name="Zhou K."/>
            <person name="Otillar R."/>
            <person name="Merchant S.S."/>
            <person name="Podell S."/>
            <person name="Gaasterland T."/>
            <person name="Napoli C."/>
            <person name="Gendler K."/>
            <person name="Manuell A."/>
            <person name="Tai V."/>
            <person name="Vallon O."/>
            <person name="Piganeau G."/>
            <person name="Jancek S."/>
            <person name="Heijde M."/>
            <person name="Jabbari K."/>
            <person name="Bowler C."/>
            <person name="Lohr M."/>
            <person name="Robbens S."/>
            <person name="Werner G."/>
            <person name="Dubchak I."/>
            <person name="Pazour G.J."/>
            <person name="Ren Q."/>
            <person name="Paulsen I."/>
            <person name="Delwiche C."/>
            <person name="Schmutz J."/>
            <person name="Rokhsar D."/>
            <person name="Van de Peer Y."/>
            <person name="Moreau H."/>
            <person name="Grigoriev I.V."/>
        </authorList>
    </citation>
    <scope>NUCLEOTIDE SEQUENCE [LARGE SCALE GENOMIC DNA]</scope>
    <source>
        <strain evidence="8 9">CCE9901</strain>
    </source>
</reference>
<evidence type="ECO:0000256" key="4">
    <source>
        <dbReference type="ARBA" id="ARBA00022679"/>
    </source>
</evidence>
<keyword evidence="2" id="KW-0017">Alkaloid metabolism</keyword>
<accession>A4RTJ9</accession>
<evidence type="ECO:0000313" key="9">
    <source>
        <dbReference type="Proteomes" id="UP000001568"/>
    </source>
</evidence>
<keyword evidence="5 6" id="KW-0949">S-adenosyl-L-methionine</keyword>
<dbReference type="FunFam" id="3.40.50.150:FF:000669">
    <property type="entry name" value="Cyanobacterial-type MPBQ/MSBQ methyltransferase"/>
    <property type="match status" value="1"/>
</dbReference>
<keyword evidence="9" id="KW-1185">Reference proteome</keyword>
<evidence type="ECO:0000256" key="2">
    <source>
        <dbReference type="ARBA" id="ARBA00022589"/>
    </source>
</evidence>
<dbReference type="OMA" id="ATWCQRD"/>
<dbReference type="EMBL" id="CP000582">
    <property type="protein sequence ID" value="ABO94594.1"/>
    <property type="molecule type" value="Genomic_DNA"/>
</dbReference>
<dbReference type="GeneID" id="5000511"/>
<dbReference type="InterPro" id="IPR050447">
    <property type="entry name" value="Erg6_SMT_methyltransf"/>
</dbReference>
<protein>
    <recommendedName>
        <fullName evidence="7">Methyltransferase domain-containing protein</fullName>
    </recommendedName>
</protein>
<dbReference type="PANTHER" id="PTHR44068">
    <property type="entry name" value="ZGC:194242"/>
    <property type="match status" value="1"/>
</dbReference>
<dbReference type="PROSITE" id="PS51581">
    <property type="entry name" value="SAM_GTMT"/>
    <property type="match status" value="1"/>
</dbReference>
<dbReference type="PANTHER" id="PTHR44068:SF11">
    <property type="entry name" value="GERANYL DIPHOSPHATE 2-C-METHYLTRANSFERASE"/>
    <property type="match status" value="1"/>
</dbReference>
<dbReference type="AlphaFoldDB" id="A4RTJ9"/>
<feature type="region of interest" description="SAM motif III" evidence="6">
    <location>
        <begin position="179"/>
        <end position="188"/>
    </location>
</feature>
<sequence length="306" mass="34902">IKYVFDTPSRTYVDGANTVGTEYDAWTEEGILEYYWGEHIHLGWYSDEELAKGAGTLLGCKVKDFIQAKFDFVDEMADWSEADKPAKVLDVGCGIGGTSRHLAKRFGQGTSVTGITLSPNQVKRATELAAEQGVPNAKFQVMNALAMEFEDDTFDLVWACESGEHMPDKKKYVEEMVRVLKPGGKIVIATWCQRETPPEFTEKEKSNLQFLYEEWAHPYFISYEEYERLLRGTGAMARTGSENWVKNTLVSWRHSIWVGVWDPWPVVFAGPRQWYKVVREIVTLERMARAFESGLMTYGMIKGTKK</sequence>
<evidence type="ECO:0000256" key="5">
    <source>
        <dbReference type="ARBA" id="ARBA00022691"/>
    </source>
</evidence>
<dbReference type="HOGENOM" id="CLU_039068_0_1_1"/>
<dbReference type="SUPFAM" id="SSF53335">
    <property type="entry name" value="S-adenosyl-L-methionine-dependent methyltransferases"/>
    <property type="match status" value="1"/>
</dbReference>
<organism evidence="8 9">
    <name type="scientific">Ostreococcus lucimarinus (strain CCE9901)</name>
    <dbReference type="NCBI Taxonomy" id="436017"/>
    <lineage>
        <taxon>Eukaryota</taxon>
        <taxon>Viridiplantae</taxon>
        <taxon>Chlorophyta</taxon>
        <taxon>Mamiellophyceae</taxon>
        <taxon>Mamiellales</taxon>
        <taxon>Bathycoccaceae</taxon>
        <taxon>Ostreococcus</taxon>
    </lineage>
</organism>
<dbReference type="Gramene" id="ABO94594">
    <property type="protein sequence ID" value="ABO94594"/>
    <property type="gene ID" value="OSTLU_3898"/>
</dbReference>
<dbReference type="KEGG" id="olu:OSTLU_3898"/>
<keyword evidence="4 6" id="KW-0808">Transferase</keyword>
<dbReference type="eggNOG" id="KOG1269">
    <property type="taxonomic scope" value="Eukaryota"/>
</dbReference>
<comment type="similarity">
    <text evidence="6">Belongs to the class I-like SAM-binding methyltransferase superfamily. gTMT family.</text>
</comment>
<feature type="non-terminal residue" evidence="8">
    <location>
        <position position="306"/>
    </location>
</feature>
<dbReference type="Gene3D" id="3.40.50.150">
    <property type="entry name" value="Vaccinia Virus protein VP39"/>
    <property type="match status" value="1"/>
</dbReference>
<feature type="region of interest" description="SAM motif I" evidence="6">
    <location>
        <begin position="88"/>
        <end position="97"/>
    </location>
</feature>
<feature type="domain" description="Methyltransferase" evidence="7">
    <location>
        <begin position="84"/>
        <end position="208"/>
    </location>
</feature>
<evidence type="ECO:0000259" key="7">
    <source>
        <dbReference type="Pfam" id="PF13847"/>
    </source>
</evidence>
<dbReference type="InterPro" id="IPR025714">
    <property type="entry name" value="Methyltranfer_dom"/>
</dbReference>
<proteinExistence type="inferred from homology"/>
<evidence type="ECO:0000313" key="8">
    <source>
        <dbReference type="EMBL" id="ABO94594.1"/>
    </source>
</evidence>
<dbReference type="STRING" id="436017.A4RTJ9"/>
<comment type="pathway">
    <text evidence="1">Alkaloid biosynthesis.</text>
</comment>
<evidence type="ECO:0000256" key="6">
    <source>
        <dbReference type="PROSITE-ProRule" id="PRU00914"/>
    </source>
</evidence>
<dbReference type="RefSeq" id="XP_001416301.1">
    <property type="nucleotide sequence ID" value="XM_001416264.2"/>
</dbReference>
<evidence type="ECO:0000256" key="3">
    <source>
        <dbReference type="ARBA" id="ARBA00022603"/>
    </source>
</evidence>
<dbReference type="GO" id="GO:0032259">
    <property type="term" value="P:methylation"/>
    <property type="evidence" value="ECO:0007669"/>
    <property type="project" value="UniProtKB-UniRule"/>
</dbReference>
<dbReference type="InterPro" id="IPR025774">
    <property type="entry name" value="PiNMT-like"/>
</dbReference>